<name>S0NJ63_9ENTE</name>
<gene>
    <name evidence="1" type="ORF">OMQ_01710</name>
</gene>
<accession>S0NJ63</accession>
<sequence>MREITFATKKDYLAVINFLEKQTKYVEIVVSWDDTPNSPLLTNFGDSLVTIKDISHWLETGTKGTLYKYALSLERKKAYFQQLRKFDSFFYNCEHPFSGMYVETTDFGYQDIAFFNLQGELLFYTITHEGLAWIKKSAEENK</sequence>
<proteinExistence type="predicted"/>
<dbReference type="EMBL" id="AHYT01000008">
    <property type="protein sequence ID" value="EOT28198.1"/>
    <property type="molecule type" value="Genomic_DNA"/>
</dbReference>
<dbReference type="HOGENOM" id="CLU_1812821_0_0_9"/>
<dbReference type="Proteomes" id="UP000014136">
    <property type="component" value="Unassembled WGS sequence"/>
</dbReference>
<evidence type="ECO:0000313" key="2">
    <source>
        <dbReference type="Proteomes" id="UP000014136"/>
    </source>
</evidence>
<keyword evidence="2" id="KW-1185">Reference proteome</keyword>
<protein>
    <submittedName>
        <fullName evidence="1">Uncharacterized protein</fullName>
    </submittedName>
</protein>
<dbReference type="PATRIC" id="fig|1139996.3.peg.1699"/>
<dbReference type="STRING" id="41997.RV16_GL000633"/>
<comment type="caution">
    <text evidence="1">The sequence shown here is derived from an EMBL/GenBank/DDBJ whole genome shotgun (WGS) entry which is preliminary data.</text>
</comment>
<organism evidence="1 2">
    <name type="scientific">Enterococcus saccharolyticus subsp. saccharolyticus ATCC 43076</name>
    <dbReference type="NCBI Taxonomy" id="1139996"/>
    <lineage>
        <taxon>Bacteria</taxon>
        <taxon>Bacillati</taxon>
        <taxon>Bacillota</taxon>
        <taxon>Bacilli</taxon>
        <taxon>Lactobacillales</taxon>
        <taxon>Enterococcaceae</taxon>
        <taxon>Enterococcus</taxon>
    </lineage>
</organism>
<evidence type="ECO:0000313" key="1">
    <source>
        <dbReference type="EMBL" id="EOT28198.1"/>
    </source>
</evidence>
<dbReference type="AlphaFoldDB" id="S0NJ63"/>
<dbReference type="OrthoDB" id="2194780at2"/>
<reference evidence="1 2" key="1">
    <citation type="submission" date="2013-03" db="EMBL/GenBank/DDBJ databases">
        <title>The Genome Sequence of Enterococcus saccharolyticus ATCC_43076 (Illumina only assembly).</title>
        <authorList>
            <consortium name="The Broad Institute Genomics Platform"/>
            <consortium name="The Broad Institute Genome Sequencing Center for Infectious Disease"/>
            <person name="Earl A."/>
            <person name="Russ C."/>
            <person name="Gilmore M."/>
            <person name="Surin D."/>
            <person name="Walker B."/>
            <person name="Young S."/>
            <person name="Zeng Q."/>
            <person name="Gargeya S."/>
            <person name="Fitzgerald M."/>
            <person name="Haas B."/>
            <person name="Abouelleil A."/>
            <person name="Allen A.W."/>
            <person name="Alvarado L."/>
            <person name="Arachchi H.M."/>
            <person name="Berlin A.M."/>
            <person name="Chapman S.B."/>
            <person name="Gainer-Dewar J."/>
            <person name="Goldberg J."/>
            <person name="Griggs A."/>
            <person name="Gujja S."/>
            <person name="Hansen M."/>
            <person name="Howarth C."/>
            <person name="Imamovic A."/>
            <person name="Ireland A."/>
            <person name="Larimer J."/>
            <person name="McCowan C."/>
            <person name="Murphy C."/>
            <person name="Pearson M."/>
            <person name="Poon T.W."/>
            <person name="Priest M."/>
            <person name="Roberts A."/>
            <person name="Saif S."/>
            <person name="Shea T."/>
            <person name="Sisk P."/>
            <person name="Sykes S."/>
            <person name="Wortman J."/>
            <person name="Nusbaum C."/>
            <person name="Birren B."/>
        </authorList>
    </citation>
    <scope>NUCLEOTIDE SEQUENCE [LARGE SCALE GENOMIC DNA]</scope>
    <source>
        <strain evidence="1 2">ATCC 43076</strain>
    </source>
</reference>
<dbReference type="RefSeq" id="WP_016175499.1">
    <property type="nucleotide sequence ID" value="NZ_KE136389.1"/>
</dbReference>